<protein>
    <submittedName>
        <fullName evidence="2">Uncharacterized protein</fullName>
    </submittedName>
</protein>
<comment type="caution">
    <text evidence="2">The sequence shown here is derived from an EMBL/GenBank/DDBJ whole genome shotgun (WGS) entry which is preliminary data.</text>
</comment>
<feature type="region of interest" description="Disordered" evidence="1">
    <location>
        <begin position="232"/>
        <end position="256"/>
    </location>
</feature>
<accession>A0A5N6NMX7</accession>
<gene>
    <name evidence="2" type="ORF">E3N88_18835</name>
</gene>
<sequence length="299" mass="33371">MREMMNVDENRGLESPLRYAMLESILDSSGNLRDFMQIIKFLHISHKLDPPDANSTKPPSNHHSKAIRSHRSHPGSSQQVLIVVLTAELRLIRIISLLSASRYFATSILSVINIKTMRHQDIYRRIVSSQNKNITVRKELDTGPMEDSDQPVRQHLSTSMADRGEQYIYQRFPHVIVDGTPSSSSGFDSDPSEASTAASQAPPAERSEGKDVAAGATVEAVVGRDLGFWRTKEKEDGGSAGGGGRRRWEGGGDDRRCRGCREVEAVDRELDEANEEKRLEELKRAWSMSVPRRGGTDLF</sequence>
<proteinExistence type="predicted"/>
<name>A0A5N6NMX7_9ASTR</name>
<feature type="region of interest" description="Disordered" evidence="1">
    <location>
        <begin position="179"/>
        <end position="215"/>
    </location>
</feature>
<feature type="compositionally biased region" description="Basic and acidic residues" evidence="1">
    <location>
        <begin position="246"/>
        <end position="256"/>
    </location>
</feature>
<feature type="region of interest" description="Disordered" evidence="1">
    <location>
        <begin position="50"/>
        <end position="73"/>
    </location>
</feature>
<feature type="compositionally biased region" description="Low complexity" evidence="1">
    <location>
        <begin position="181"/>
        <end position="195"/>
    </location>
</feature>
<dbReference type="EMBL" id="SZYD01000010">
    <property type="protein sequence ID" value="KAD4982164.1"/>
    <property type="molecule type" value="Genomic_DNA"/>
</dbReference>
<feature type="compositionally biased region" description="Basic residues" evidence="1">
    <location>
        <begin position="60"/>
        <end position="73"/>
    </location>
</feature>
<evidence type="ECO:0000313" key="2">
    <source>
        <dbReference type="EMBL" id="KAD4982164.1"/>
    </source>
</evidence>
<reference evidence="2 3" key="1">
    <citation type="submission" date="2019-05" db="EMBL/GenBank/DDBJ databases">
        <title>Mikania micrantha, genome provides insights into the molecular mechanism of rapid growth.</title>
        <authorList>
            <person name="Liu B."/>
        </authorList>
    </citation>
    <scope>NUCLEOTIDE SEQUENCE [LARGE SCALE GENOMIC DNA]</scope>
    <source>
        <strain evidence="2">NLD-2019</strain>
        <tissue evidence="2">Leaf</tissue>
    </source>
</reference>
<organism evidence="2 3">
    <name type="scientific">Mikania micrantha</name>
    <name type="common">bitter vine</name>
    <dbReference type="NCBI Taxonomy" id="192012"/>
    <lineage>
        <taxon>Eukaryota</taxon>
        <taxon>Viridiplantae</taxon>
        <taxon>Streptophyta</taxon>
        <taxon>Embryophyta</taxon>
        <taxon>Tracheophyta</taxon>
        <taxon>Spermatophyta</taxon>
        <taxon>Magnoliopsida</taxon>
        <taxon>eudicotyledons</taxon>
        <taxon>Gunneridae</taxon>
        <taxon>Pentapetalae</taxon>
        <taxon>asterids</taxon>
        <taxon>campanulids</taxon>
        <taxon>Asterales</taxon>
        <taxon>Asteraceae</taxon>
        <taxon>Asteroideae</taxon>
        <taxon>Heliantheae alliance</taxon>
        <taxon>Eupatorieae</taxon>
        <taxon>Mikania</taxon>
    </lineage>
</organism>
<keyword evidence="3" id="KW-1185">Reference proteome</keyword>
<evidence type="ECO:0000256" key="1">
    <source>
        <dbReference type="SAM" id="MobiDB-lite"/>
    </source>
</evidence>
<dbReference type="AlphaFoldDB" id="A0A5N6NMX7"/>
<dbReference type="Proteomes" id="UP000326396">
    <property type="component" value="Linkage Group LG18"/>
</dbReference>
<evidence type="ECO:0000313" key="3">
    <source>
        <dbReference type="Proteomes" id="UP000326396"/>
    </source>
</evidence>